<evidence type="ECO:0000256" key="9">
    <source>
        <dbReference type="ARBA" id="ARBA00025362"/>
    </source>
</evidence>
<evidence type="ECO:0000256" key="6">
    <source>
        <dbReference type="ARBA" id="ARBA00023017"/>
    </source>
</evidence>
<dbReference type="GO" id="GO:0005868">
    <property type="term" value="C:cytoplasmic dynein complex"/>
    <property type="evidence" value="ECO:0007669"/>
    <property type="project" value="UniProtKB-UniRule"/>
</dbReference>
<dbReference type="SUPFAM" id="SSF103196">
    <property type="entry name" value="Roadblock/LC7 domain"/>
    <property type="match status" value="1"/>
</dbReference>
<evidence type="ECO:0000256" key="10">
    <source>
        <dbReference type="PIRNR" id="PIRNR009998"/>
    </source>
</evidence>
<dbReference type="Proteomes" id="UP000695562">
    <property type="component" value="Unassembled WGS sequence"/>
</dbReference>
<evidence type="ECO:0000256" key="4">
    <source>
        <dbReference type="ARBA" id="ARBA00022490"/>
    </source>
</evidence>
<dbReference type="InterPro" id="IPR016561">
    <property type="entry name" value="DYNLRB1/2"/>
</dbReference>
<keyword evidence="13" id="KW-1185">Reference proteome</keyword>
<sequence>MSEIEESFKRIQTHKGVVGVLIINRNGSVIKSTFDQETSVSYSKMVIDIFPKADQLLKINSDNDELSFFRVRSKDNDIMITPDKDFFLLVVNKIHKE</sequence>
<comment type="subcellular location">
    <subcellularLocation>
        <location evidence="1 10">Cytoplasm</location>
        <location evidence="1 10">Cytoskeleton</location>
    </subcellularLocation>
</comment>
<dbReference type="GO" id="GO:0007018">
    <property type="term" value="P:microtubule-based movement"/>
    <property type="evidence" value="ECO:0007669"/>
    <property type="project" value="UniProtKB-UniRule"/>
</dbReference>
<comment type="similarity">
    <text evidence="2 10">Belongs to the GAMAD family.</text>
</comment>
<evidence type="ECO:0000313" key="12">
    <source>
        <dbReference type="EMBL" id="KAF2078527.1"/>
    </source>
</evidence>
<evidence type="ECO:0000256" key="8">
    <source>
        <dbReference type="ARBA" id="ARBA00023212"/>
    </source>
</evidence>
<evidence type="ECO:0000256" key="2">
    <source>
        <dbReference type="ARBA" id="ARBA00007191"/>
    </source>
</evidence>
<dbReference type="GO" id="GO:0045505">
    <property type="term" value="F:dynein intermediate chain binding"/>
    <property type="evidence" value="ECO:0007669"/>
    <property type="project" value="UniProtKB-UniRule"/>
</dbReference>
<name>A0A8J4V994_9MYCE</name>
<dbReference type="Pfam" id="PF03259">
    <property type="entry name" value="Robl_LC7"/>
    <property type="match status" value="1"/>
</dbReference>
<keyword evidence="8 10" id="KW-0206">Cytoskeleton</keyword>
<keyword evidence="7 10" id="KW-0505">Motor protein</keyword>
<evidence type="ECO:0000256" key="5">
    <source>
        <dbReference type="ARBA" id="ARBA00022701"/>
    </source>
</evidence>
<evidence type="ECO:0000256" key="3">
    <source>
        <dbReference type="ARBA" id="ARBA00022448"/>
    </source>
</evidence>
<comment type="caution">
    <text evidence="12">The sequence shown here is derived from an EMBL/GenBank/DDBJ whole genome shotgun (WGS) entry which is preliminary data.</text>
</comment>
<keyword evidence="4 10" id="KW-0963">Cytoplasm</keyword>
<comment type="function">
    <text evidence="9">Acts as one of several non-catalytic accessory components of the cytoplasmic dynein 1 complex that are thought to be involved in linking dynein to cargos and to adapter proteins that regulate dynein function. Cytoplasmic dynein 1 acts as a motor for the intracellular retrograde motility of vesicles and organelles along microtubules.</text>
</comment>
<dbReference type="AlphaFoldDB" id="A0A8J4V994"/>
<evidence type="ECO:0000256" key="7">
    <source>
        <dbReference type="ARBA" id="ARBA00023175"/>
    </source>
</evidence>
<evidence type="ECO:0000256" key="1">
    <source>
        <dbReference type="ARBA" id="ARBA00004245"/>
    </source>
</evidence>
<reference evidence="12" key="1">
    <citation type="submission" date="2020-01" db="EMBL/GenBank/DDBJ databases">
        <title>Development of genomics and gene disruption for Polysphondylium violaceum indicates a role for the polyketide synthase stlB in stalk morphogenesis.</title>
        <authorList>
            <person name="Narita B."/>
            <person name="Kawabe Y."/>
            <person name="Kin K."/>
            <person name="Saito T."/>
            <person name="Gibbs R."/>
            <person name="Kuspa A."/>
            <person name="Muzny D."/>
            <person name="Queller D."/>
            <person name="Richards S."/>
            <person name="Strassman J."/>
            <person name="Sucgang R."/>
            <person name="Worley K."/>
            <person name="Schaap P."/>
        </authorList>
    </citation>
    <scope>NUCLEOTIDE SEQUENCE</scope>
    <source>
        <strain evidence="12">QSvi11</strain>
    </source>
</reference>
<evidence type="ECO:0000259" key="11">
    <source>
        <dbReference type="SMART" id="SM00960"/>
    </source>
</evidence>
<feature type="domain" description="Roadblock/LAMTOR2" evidence="11">
    <location>
        <begin position="4"/>
        <end position="92"/>
    </location>
</feature>
<dbReference type="InterPro" id="IPR004942">
    <property type="entry name" value="Roadblock/LAMTOR2_dom"/>
</dbReference>
<dbReference type="GO" id="GO:0005737">
    <property type="term" value="C:cytoplasm"/>
    <property type="evidence" value="ECO:0007669"/>
    <property type="project" value="UniProtKB-UniRule"/>
</dbReference>
<proteinExistence type="inferred from homology"/>
<keyword evidence="5 10" id="KW-0493">Microtubule</keyword>
<dbReference type="PANTHER" id="PTHR10779">
    <property type="entry name" value="DYNEIN LIGHT CHAIN ROADBLOCK"/>
    <property type="match status" value="1"/>
</dbReference>
<keyword evidence="3 10" id="KW-0813">Transport</keyword>
<dbReference type="GO" id="GO:0005874">
    <property type="term" value="C:microtubule"/>
    <property type="evidence" value="ECO:0007669"/>
    <property type="project" value="UniProtKB-UniRule"/>
</dbReference>
<dbReference type="OrthoDB" id="9985637at2759"/>
<keyword evidence="6 10" id="KW-0243">Dynein</keyword>
<protein>
    <recommendedName>
        <fullName evidence="10">Dynein light chain roadblock</fullName>
    </recommendedName>
</protein>
<evidence type="ECO:0000313" key="13">
    <source>
        <dbReference type="Proteomes" id="UP000695562"/>
    </source>
</evidence>
<dbReference type="EMBL" id="AJWJ01000003">
    <property type="protein sequence ID" value="KAF2078527.1"/>
    <property type="molecule type" value="Genomic_DNA"/>
</dbReference>
<dbReference type="SMART" id="SM00960">
    <property type="entry name" value="Robl_LC7"/>
    <property type="match status" value="1"/>
</dbReference>
<gene>
    <name evidence="12" type="ORF">CYY_000152</name>
</gene>
<organism evidence="12 13">
    <name type="scientific">Polysphondylium violaceum</name>
    <dbReference type="NCBI Taxonomy" id="133409"/>
    <lineage>
        <taxon>Eukaryota</taxon>
        <taxon>Amoebozoa</taxon>
        <taxon>Evosea</taxon>
        <taxon>Eumycetozoa</taxon>
        <taxon>Dictyostelia</taxon>
        <taxon>Dictyosteliales</taxon>
        <taxon>Dictyosteliaceae</taxon>
        <taxon>Polysphondylium</taxon>
    </lineage>
</organism>
<dbReference type="Gene3D" id="3.30.450.30">
    <property type="entry name" value="Dynein light chain 2a, cytoplasmic"/>
    <property type="match status" value="1"/>
</dbReference>
<accession>A0A8J4V994</accession>
<dbReference type="PIRSF" id="PIRSF009998">
    <property type="entry name" value="DLC7"/>
    <property type="match status" value="1"/>
</dbReference>
<dbReference type="FunFam" id="3.30.450.30:FF:000011">
    <property type="entry name" value="Dynein light chain roadblock"/>
    <property type="match status" value="1"/>
</dbReference>